<dbReference type="InterPro" id="IPR004843">
    <property type="entry name" value="Calcineurin-like_PHP"/>
</dbReference>
<dbReference type="PANTHER" id="PTHR10161:SF14">
    <property type="entry name" value="TARTRATE-RESISTANT ACID PHOSPHATASE TYPE 5"/>
    <property type="match status" value="1"/>
</dbReference>
<dbReference type="RefSeq" id="WP_162385776.1">
    <property type="nucleotide sequence ID" value="NZ_CP045997.1"/>
</dbReference>
<dbReference type="InterPro" id="IPR051558">
    <property type="entry name" value="Metallophosphoesterase_PAP"/>
</dbReference>
<sequence>MAINNQSALKNIVIDTNPFVQEYRQNTATFPDILQDTGKQLHWIDSVLANTSEPWKIVVGHHPRYSVGGDHGNQAELVQQLGPLLQKYNVQLYLCSHSHTRQHLPPVGQTDFIIAGGSGASLGPIANSTKTQFARSSGGFSVFSMNADSVRMGFIDTNGKMLYSWQRVKPDNEFAFRLYRSDLEFCDVMFLA</sequence>
<protein>
    <recommendedName>
        <fullName evidence="3">Calcineurin-like phosphoesterase domain-containing protein</fullName>
    </recommendedName>
</protein>
<evidence type="ECO:0000259" key="3">
    <source>
        <dbReference type="Pfam" id="PF00149"/>
    </source>
</evidence>
<gene>
    <name evidence="4" type="ORF">GJR95_10235</name>
</gene>
<dbReference type="Pfam" id="PF00149">
    <property type="entry name" value="Metallophos"/>
    <property type="match status" value="1"/>
</dbReference>
<organism evidence="4 5">
    <name type="scientific">Spirosoma endbachense</name>
    <dbReference type="NCBI Taxonomy" id="2666025"/>
    <lineage>
        <taxon>Bacteria</taxon>
        <taxon>Pseudomonadati</taxon>
        <taxon>Bacteroidota</taxon>
        <taxon>Cytophagia</taxon>
        <taxon>Cytophagales</taxon>
        <taxon>Cytophagaceae</taxon>
        <taxon>Spirosoma</taxon>
    </lineage>
</organism>
<dbReference type="KEGG" id="senf:GJR95_10235"/>
<evidence type="ECO:0000256" key="1">
    <source>
        <dbReference type="ARBA" id="ARBA00022729"/>
    </source>
</evidence>
<dbReference type="SUPFAM" id="SSF56300">
    <property type="entry name" value="Metallo-dependent phosphatases"/>
    <property type="match status" value="1"/>
</dbReference>
<dbReference type="EMBL" id="CP045997">
    <property type="protein sequence ID" value="QHV95364.1"/>
    <property type="molecule type" value="Genomic_DNA"/>
</dbReference>
<reference evidence="4 5" key="1">
    <citation type="submission" date="2019-11" db="EMBL/GenBank/DDBJ databases">
        <title>Spirosoma endbachense sp. nov., isolated from a natural salt meadow.</title>
        <authorList>
            <person name="Rojas J."/>
            <person name="Ambika Manirajan B."/>
            <person name="Ratering S."/>
            <person name="Suarez C."/>
            <person name="Geissler-Plaum R."/>
            <person name="Schnell S."/>
        </authorList>
    </citation>
    <scope>NUCLEOTIDE SEQUENCE [LARGE SCALE GENOMIC DNA]</scope>
    <source>
        <strain evidence="4 5">I-24</strain>
    </source>
</reference>
<dbReference type="InterPro" id="IPR029052">
    <property type="entry name" value="Metallo-depent_PP-like"/>
</dbReference>
<evidence type="ECO:0000313" key="4">
    <source>
        <dbReference type="EMBL" id="QHV95364.1"/>
    </source>
</evidence>
<name>A0A6P1VRW0_9BACT</name>
<dbReference type="Proteomes" id="UP000464577">
    <property type="component" value="Chromosome"/>
</dbReference>
<keyword evidence="1" id="KW-0732">Signal</keyword>
<dbReference type="AlphaFoldDB" id="A0A6P1VRW0"/>
<feature type="domain" description="Calcineurin-like phosphoesterase" evidence="3">
    <location>
        <begin position="29"/>
        <end position="100"/>
    </location>
</feature>
<keyword evidence="5" id="KW-1185">Reference proteome</keyword>
<dbReference type="PANTHER" id="PTHR10161">
    <property type="entry name" value="TARTRATE-RESISTANT ACID PHOSPHATASE TYPE 5"/>
    <property type="match status" value="1"/>
</dbReference>
<keyword evidence="2" id="KW-0378">Hydrolase</keyword>
<evidence type="ECO:0000256" key="2">
    <source>
        <dbReference type="ARBA" id="ARBA00022801"/>
    </source>
</evidence>
<dbReference type="GO" id="GO:0016787">
    <property type="term" value="F:hydrolase activity"/>
    <property type="evidence" value="ECO:0007669"/>
    <property type="project" value="UniProtKB-KW"/>
</dbReference>
<evidence type="ECO:0000313" key="5">
    <source>
        <dbReference type="Proteomes" id="UP000464577"/>
    </source>
</evidence>
<dbReference type="Gene3D" id="3.60.21.10">
    <property type="match status" value="1"/>
</dbReference>
<proteinExistence type="predicted"/>
<accession>A0A6P1VRW0</accession>